<dbReference type="GO" id="GO:0005886">
    <property type="term" value="C:plasma membrane"/>
    <property type="evidence" value="ECO:0007669"/>
    <property type="project" value="UniProtKB-SubCell"/>
</dbReference>
<reference evidence="5 6" key="1">
    <citation type="submission" date="2016-10" db="EMBL/GenBank/DDBJ databases">
        <authorList>
            <person name="de Groot N.N."/>
        </authorList>
    </citation>
    <scope>NUCLEOTIDE SEQUENCE [LARGE SCALE GENOMIC DNA]</scope>
    <source>
        <strain evidence="5 6">CGMCC 1.7666</strain>
    </source>
</reference>
<dbReference type="PANTHER" id="PTHR43849:SF2">
    <property type="entry name" value="BLL3936 PROTEIN"/>
    <property type="match status" value="1"/>
</dbReference>
<protein>
    <submittedName>
        <fullName evidence="5">TRAP transporter, 4TM/12TM fusion protein</fullName>
    </submittedName>
</protein>
<dbReference type="AlphaFoldDB" id="A0A1G5KPE0"/>
<keyword evidence="1" id="KW-0997">Cell inner membrane</keyword>
<dbReference type="PANTHER" id="PTHR43849">
    <property type="entry name" value="BLL3936 PROTEIN"/>
    <property type="match status" value="1"/>
</dbReference>
<dbReference type="Pfam" id="PF06808">
    <property type="entry name" value="DctM"/>
    <property type="match status" value="1"/>
</dbReference>
<feature type="transmembrane region" description="Helical" evidence="3">
    <location>
        <begin position="208"/>
        <end position="229"/>
    </location>
</feature>
<feature type="transmembrane region" description="Helical" evidence="3">
    <location>
        <begin position="151"/>
        <end position="169"/>
    </location>
</feature>
<name>A0A1G5KPE0_9HYPH</name>
<organism evidence="5 6">
    <name type="scientific">Microvirga guangxiensis</name>
    <dbReference type="NCBI Taxonomy" id="549386"/>
    <lineage>
        <taxon>Bacteria</taxon>
        <taxon>Pseudomonadati</taxon>
        <taxon>Pseudomonadota</taxon>
        <taxon>Alphaproteobacteria</taxon>
        <taxon>Hyphomicrobiales</taxon>
        <taxon>Methylobacteriaceae</taxon>
        <taxon>Microvirga</taxon>
    </lineage>
</organism>
<feature type="transmembrane region" description="Helical" evidence="3">
    <location>
        <begin position="531"/>
        <end position="554"/>
    </location>
</feature>
<gene>
    <name evidence="5" type="ORF">SAMN02927923_03483</name>
</gene>
<accession>A0A1G5KPE0</accession>
<feature type="transmembrane region" description="Helical" evidence="3">
    <location>
        <begin position="473"/>
        <end position="506"/>
    </location>
</feature>
<keyword evidence="1" id="KW-0813">Transport</keyword>
<dbReference type="InterPro" id="IPR011853">
    <property type="entry name" value="TRAP_DctM-Dct_fused"/>
</dbReference>
<sequence>MSHGMNASEISTLEQPSTPTNPEHGLPENFGQGILGNLLFWIAVSFSTFQIITAFGIPLDRPIVGNISAIYLIGAALVVWAGWLVFQRLKGRSIINGALALASLAVTYALIVKFPGSLPSQVVRALHVGFLCLVAGAMLANHKAGSTATRALGWIIGLFGFGIGLYHWALYEELVIRAGEVTQADLVVGISAIAILFYLVWRVMGPALPIVAGIFLAYCLFGNYLPAPFDHRGYSLEQVIEHMSFGTEGLYATPTLVSATYIFLFILFGAFLERAGMIQLFTDVAMGLFGSAKGGPAKVSVFSSALMGTISGSGVANVVSTGQFTIPLMKRFGYKPEFAGGVEATASMGGQIMPPVMGAVAFIMAETIDVPYVEIVKAAIIPAILYYASAFLAVHLEAGRAGLLGIAKSELPSAARALKDKWYLILPLAVLVYLLFSGYTPLFAGSIGLALTVVLILGSALAFGLVNETVRLVFWVGLGLLAAAFLWLGVTLVLVLVGILVLLNLFTRGGPETLEACRDALADGARQALPVGLACAVVGIVIGTMTLTGIGTIFGNWVVSIGRDSLILSLVLTMVVSLILGMGIPTIPNYIITSSLAAPALLTLGVPLIVSHMFVFYFGIMADLTPPVALAAFAAAPIAKASGFKIGFQALRIALPGFVIPYMAVYDPALMMQPVPGLTGAAYWADVAYMVVKAGLAVLLWGAASVGYLSTKMPVWERLAAAVAAAFLVLALPLTDQIGFVLAVLVIGAHIWRSRRGTPAAAVRP</sequence>
<dbReference type="EMBL" id="FMVJ01000011">
    <property type="protein sequence ID" value="SCZ02432.1"/>
    <property type="molecule type" value="Genomic_DNA"/>
</dbReference>
<dbReference type="STRING" id="549386.SAMN02927923_03483"/>
<evidence type="ECO:0000256" key="3">
    <source>
        <dbReference type="SAM" id="Phobius"/>
    </source>
</evidence>
<evidence type="ECO:0000313" key="5">
    <source>
        <dbReference type="EMBL" id="SCZ02432.1"/>
    </source>
</evidence>
<keyword evidence="6" id="KW-1185">Reference proteome</keyword>
<comment type="function">
    <text evidence="1">Part of the tripartite ATP-independent periplasmic (TRAP) transport system.</text>
</comment>
<evidence type="ECO:0000256" key="1">
    <source>
        <dbReference type="RuleBase" id="RU369079"/>
    </source>
</evidence>
<feature type="transmembrane region" description="Helical" evidence="3">
    <location>
        <begin position="687"/>
        <end position="709"/>
    </location>
</feature>
<evidence type="ECO:0000313" key="6">
    <source>
        <dbReference type="Proteomes" id="UP000199569"/>
    </source>
</evidence>
<dbReference type="OrthoDB" id="9759894at2"/>
<dbReference type="InterPro" id="IPR010656">
    <property type="entry name" value="DctM"/>
</dbReference>
<evidence type="ECO:0000256" key="2">
    <source>
        <dbReference type="SAM" id="MobiDB-lite"/>
    </source>
</evidence>
<keyword evidence="1" id="KW-1003">Cell membrane</keyword>
<feature type="transmembrane region" description="Helical" evidence="3">
    <location>
        <begin position="566"/>
        <end position="584"/>
    </location>
</feature>
<proteinExistence type="predicted"/>
<feature type="transmembrane region" description="Helical" evidence="3">
    <location>
        <begin position="181"/>
        <end position="201"/>
    </location>
</feature>
<feature type="transmembrane region" description="Helical" evidence="3">
    <location>
        <begin position="422"/>
        <end position="440"/>
    </location>
</feature>
<feature type="transmembrane region" description="Helical" evidence="3">
    <location>
        <begin position="446"/>
        <end position="466"/>
    </location>
</feature>
<feature type="transmembrane region" description="Helical" evidence="3">
    <location>
        <begin position="646"/>
        <end position="666"/>
    </location>
</feature>
<dbReference type="NCBIfam" id="TIGR02123">
    <property type="entry name" value="TRAP_fused"/>
    <property type="match status" value="1"/>
</dbReference>
<feature type="transmembrane region" description="Helical" evidence="3">
    <location>
        <begin position="98"/>
        <end position="116"/>
    </location>
</feature>
<feature type="transmembrane region" description="Helical" evidence="3">
    <location>
        <begin position="590"/>
        <end position="610"/>
    </location>
</feature>
<feature type="transmembrane region" description="Helical" evidence="3">
    <location>
        <begin position="63"/>
        <end position="86"/>
    </location>
</feature>
<keyword evidence="3" id="KW-0812">Transmembrane</keyword>
<feature type="transmembrane region" description="Helical" evidence="3">
    <location>
        <begin position="249"/>
        <end position="272"/>
    </location>
</feature>
<feature type="region of interest" description="Disordered" evidence="2">
    <location>
        <begin position="1"/>
        <end position="26"/>
    </location>
</feature>
<evidence type="ECO:0000259" key="4">
    <source>
        <dbReference type="Pfam" id="PF06808"/>
    </source>
</evidence>
<feature type="transmembrane region" description="Helical" evidence="3">
    <location>
        <begin position="38"/>
        <end position="57"/>
    </location>
</feature>
<dbReference type="GO" id="GO:0022857">
    <property type="term" value="F:transmembrane transporter activity"/>
    <property type="evidence" value="ECO:0007669"/>
    <property type="project" value="UniProtKB-UniRule"/>
</dbReference>
<dbReference type="RefSeq" id="WP_091137376.1">
    <property type="nucleotide sequence ID" value="NZ_FMVJ01000011.1"/>
</dbReference>
<comment type="subcellular location">
    <subcellularLocation>
        <location evidence="1">Cell inner membrane</location>
        <topology evidence="1">Multi-pass membrane protein</topology>
    </subcellularLocation>
</comment>
<dbReference type="Proteomes" id="UP000199569">
    <property type="component" value="Unassembled WGS sequence"/>
</dbReference>
<feature type="transmembrane region" description="Helical" evidence="3">
    <location>
        <begin position="122"/>
        <end position="139"/>
    </location>
</feature>
<feature type="domain" description="TRAP C4-dicarboxylate transport system permease DctM subunit" evidence="4">
    <location>
        <begin position="194"/>
        <end position="665"/>
    </location>
</feature>
<feature type="transmembrane region" description="Helical" evidence="3">
    <location>
        <begin position="721"/>
        <end position="747"/>
    </location>
</feature>
<feature type="compositionally biased region" description="Polar residues" evidence="2">
    <location>
        <begin position="8"/>
        <end position="21"/>
    </location>
</feature>
<keyword evidence="3" id="KW-0472">Membrane</keyword>
<keyword evidence="3" id="KW-1133">Transmembrane helix</keyword>